<reference evidence="1" key="1">
    <citation type="submission" date="2019-12" db="EMBL/GenBank/DDBJ databases">
        <title>Genome sequencing and annotation of Brassica cretica.</title>
        <authorList>
            <person name="Studholme D.J."/>
            <person name="Sarris P.F."/>
        </authorList>
    </citation>
    <scope>NUCLEOTIDE SEQUENCE</scope>
    <source>
        <strain evidence="1">PFS-001/15</strain>
        <tissue evidence="1">Leaf</tissue>
    </source>
</reference>
<evidence type="ECO:0000313" key="2">
    <source>
        <dbReference type="Proteomes" id="UP000712281"/>
    </source>
</evidence>
<sequence>MSRKELKSIANIQTQDEAIEVSEIAEQDTEIAKQLQKSRGRLTIKEEEWE</sequence>
<evidence type="ECO:0000313" key="1">
    <source>
        <dbReference type="EMBL" id="KAF2619185.1"/>
    </source>
</evidence>
<dbReference type="AlphaFoldDB" id="A0A8S9MH00"/>
<gene>
    <name evidence="1" type="ORF">F2Q68_00040473</name>
</gene>
<accession>A0A8S9MH00</accession>
<organism evidence="1 2">
    <name type="scientific">Brassica cretica</name>
    <name type="common">Mustard</name>
    <dbReference type="NCBI Taxonomy" id="69181"/>
    <lineage>
        <taxon>Eukaryota</taxon>
        <taxon>Viridiplantae</taxon>
        <taxon>Streptophyta</taxon>
        <taxon>Embryophyta</taxon>
        <taxon>Tracheophyta</taxon>
        <taxon>Spermatophyta</taxon>
        <taxon>Magnoliopsida</taxon>
        <taxon>eudicotyledons</taxon>
        <taxon>Gunneridae</taxon>
        <taxon>Pentapetalae</taxon>
        <taxon>rosids</taxon>
        <taxon>malvids</taxon>
        <taxon>Brassicales</taxon>
        <taxon>Brassicaceae</taxon>
        <taxon>Brassiceae</taxon>
        <taxon>Brassica</taxon>
    </lineage>
</organism>
<name>A0A8S9MH00_BRACR</name>
<protein>
    <submittedName>
        <fullName evidence="1">Uncharacterized protein</fullName>
    </submittedName>
</protein>
<comment type="caution">
    <text evidence="1">The sequence shown here is derived from an EMBL/GenBank/DDBJ whole genome shotgun (WGS) entry which is preliminary data.</text>
</comment>
<dbReference type="EMBL" id="QGKW02000007">
    <property type="protein sequence ID" value="KAF2619185.1"/>
    <property type="molecule type" value="Genomic_DNA"/>
</dbReference>
<dbReference type="Proteomes" id="UP000712281">
    <property type="component" value="Unassembled WGS sequence"/>
</dbReference>
<proteinExistence type="predicted"/>